<dbReference type="RefSeq" id="WP_127739786.1">
    <property type="nucleotide sequence ID" value="NZ_CP196005.1"/>
</dbReference>
<name>A0A437K716_9BACI</name>
<evidence type="ECO:0000313" key="2">
    <source>
        <dbReference type="Proteomes" id="UP000288024"/>
    </source>
</evidence>
<dbReference type="GeneID" id="87619680"/>
<organism evidence="1 2">
    <name type="scientific">Niallia taxi</name>
    <dbReference type="NCBI Taxonomy" id="2499688"/>
    <lineage>
        <taxon>Bacteria</taxon>
        <taxon>Bacillati</taxon>
        <taxon>Bacillota</taxon>
        <taxon>Bacilli</taxon>
        <taxon>Bacillales</taxon>
        <taxon>Bacillaceae</taxon>
        <taxon>Niallia</taxon>
    </lineage>
</organism>
<sequence length="69" mass="7861">MVINNGGNLSKEYFKAYLTLIMTSMGGSVEMAREKTFTRLFKNQAKTLGNISYNNFIQAYNELEKELAN</sequence>
<dbReference type="AlphaFoldDB" id="A0A437K716"/>
<accession>A0A437K716</accession>
<reference evidence="1 2" key="1">
    <citation type="submission" date="2019-01" db="EMBL/GenBank/DDBJ databases">
        <title>Bacillus sp. M5HDSG1-1, whole genome shotgun sequence.</title>
        <authorList>
            <person name="Tuo L."/>
        </authorList>
    </citation>
    <scope>NUCLEOTIDE SEQUENCE [LARGE SCALE GENOMIC DNA]</scope>
    <source>
        <strain evidence="1 2">M5HDSG1-1</strain>
    </source>
</reference>
<proteinExistence type="predicted"/>
<dbReference type="Proteomes" id="UP000288024">
    <property type="component" value="Unassembled WGS sequence"/>
</dbReference>
<protein>
    <submittedName>
        <fullName evidence="1">Uncharacterized protein</fullName>
    </submittedName>
</protein>
<gene>
    <name evidence="1" type="ORF">EM808_18980</name>
</gene>
<dbReference type="EMBL" id="RZTZ01000009">
    <property type="protein sequence ID" value="RVT59391.1"/>
    <property type="molecule type" value="Genomic_DNA"/>
</dbReference>
<evidence type="ECO:0000313" key="1">
    <source>
        <dbReference type="EMBL" id="RVT59391.1"/>
    </source>
</evidence>
<keyword evidence="2" id="KW-1185">Reference proteome</keyword>
<comment type="caution">
    <text evidence="1">The sequence shown here is derived from an EMBL/GenBank/DDBJ whole genome shotgun (WGS) entry which is preliminary data.</text>
</comment>